<name>A0A9W8AEB0_9FUNG</name>
<comment type="caution">
    <text evidence="3">Lacks conserved residue(s) required for the propagation of feature annotation.</text>
</comment>
<feature type="disulfide bond" evidence="3">
    <location>
        <begin position="36"/>
        <end position="50"/>
    </location>
</feature>
<dbReference type="Proteomes" id="UP001150569">
    <property type="component" value="Unassembled WGS sequence"/>
</dbReference>
<dbReference type="CDD" id="cd00035">
    <property type="entry name" value="ChtBD1"/>
    <property type="match status" value="2"/>
</dbReference>
<dbReference type="PRINTS" id="PR00451">
    <property type="entry name" value="CHITINBINDNG"/>
</dbReference>
<evidence type="ECO:0000256" key="4">
    <source>
        <dbReference type="SAM" id="SignalP"/>
    </source>
</evidence>
<accession>A0A9W8AEB0</accession>
<dbReference type="SMART" id="SM00270">
    <property type="entry name" value="ChtBD1"/>
    <property type="match status" value="5"/>
</dbReference>
<keyword evidence="7" id="KW-1185">Reference proteome</keyword>
<feature type="disulfide bond" evidence="3">
    <location>
        <begin position="113"/>
        <end position="125"/>
    </location>
</feature>
<organism evidence="6 7">
    <name type="scientific">Tieghemiomyces parasiticus</name>
    <dbReference type="NCBI Taxonomy" id="78921"/>
    <lineage>
        <taxon>Eukaryota</taxon>
        <taxon>Fungi</taxon>
        <taxon>Fungi incertae sedis</taxon>
        <taxon>Zoopagomycota</taxon>
        <taxon>Kickxellomycotina</taxon>
        <taxon>Dimargaritomycetes</taxon>
        <taxon>Dimargaritales</taxon>
        <taxon>Dimargaritaceae</taxon>
        <taxon>Tieghemiomyces</taxon>
    </lineage>
</organism>
<evidence type="ECO:0000256" key="1">
    <source>
        <dbReference type="ARBA" id="ARBA00022669"/>
    </source>
</evidence>
<dbReference type="InterPro" id="IPR001002">
    <property type="entry name" value="Chitin-bd_1"/>
</dbReference>
<dbReference type="PROSITE" id="PS00026">
    <property type="entry name" value="CHIT_BIND_I_1"/>
    <property type="match status" value="2"/>
</dbReference>
<feature type="disulfide bond" evidence="3">
    <location>
        <begin position="237"/>
        <end position="251"/>
    </location>
</feature>
<dbReference type="Pfam" id="PF00187">
    <property type="entry name" value="Chitin_bind_1"/>
    <property type="match status" value="5"/>
</dbReference>
<feature type="disulfide bond" evidence="3">
    <location>
        <begin position="77"/>
        <end position="91"/>
    </location>
</feature>
<evidence type="ECO:0000256" key="3">
    <source>
        <dbReference type="PROSITE-ProRule" id="PRU00261"/>
    </source>
</evidence>
<dbReference type="InterPro" id="IPR036861">
    <property type="entry name" value="Endochitinase-like_sf"/>
</dbReference>
<protein>
    <recommendedName>
        <fullName evidence="5">Chitin-binding type-1 domain-containing protein</fullName>
    </recommendedName>
</protein>
<dbReference type="GO" id="GO:0008061">
    <property type="term" value="F:chitin binding"/>
    <property type="evidence" value="ECO:0007669"/>
    <property type="project" value="UniProtKB-UniRule"/>
</dbReference>
<evidence type="ECO:0000256" key="2">
    <source>
        <dbReference type="ARBA" id="ARBA00023157"/>
    </source>
</evidence>
<gene>
    <name evidence="6" type="ORF">IWQ60_002875</name>
</gene>
<comment type="caution">
    <text evidence="6">The sequence shown here is derived from an EMBL/GenBank/DDBJ whole genome shotgun (WGS) entry which is preliminary data.</text>
</comment>
<feature type="domain" description="Chitin-binding type-1" evidence="5">
    <location>
        <begin position="104"/>
        <end position="143"/>
    </location>
</feature>
<feature type="chain" id="PRO_5040874786" description="Chitin-binding type-1 domain-containing protein" evidence="4">
    <location>
        <begin position="22"/>
        <end position="262"/>
    </location>
</feature>
<dbReference type="SMART" id="SM00286">
    <property type="entry name" value="PTI"/>
    <property type="match status" value="4"/>
</dbReference>
<sequence length="262" mass="25734">MFRQLAIASLVILGTVGLVAAQGQCSASSPCAAGLCCSQYGYCGTGSDFCGTGCQGGACTTTPGACSATNPCAAGQCCSKWGYCGVGSDFCGAGCQGGACTGNPGQCGPNSPCAGNLCCSQYGFCGNTAEFCGTGCQNGPCTGGPKPPTSTTTPVQPTPTFSFCDGVRPCANNLCCSMYGYCGTTDEYCGTGCQNGPCKGKPSTTVTPTPSASVTPTSTPLPDGSCNATHPCANNACCSSFGFCGTSDLHCGAGCQNGPCRK</sequence>
<feature type="disulfide bond" evidence="3">
    <location>
        <begin position="118"/>
        <end position="132"/>
    </location>
</feature>
<dbReference type="InterPro" id="IPR018371">
    <property type="entry name" value="Chitin-binding_1_CS"/>
</dbReference>
<dbReference type="EMBL" id="JANBPT010000115">
    <property type="protein sequence ID" value="KAJ1927488.1"/>
    <property type="molecule type" value="Genomic_DNA"/>
</dbReference>
<dbReference type="PANTHER" id="PTHR47849">
    <property type="entry name" value="CHITIN-BINDING LECTIN 1"/>
    <property type="match status" value="1"/>
</dbReference>
<keyword evidence="2 3" id="KW-1015">Disulfide bond</keyword>
<feature type="disulfide bond" evidence="3">
    <location>
        <begin position="232"/>
        <end position="244"/>
    </location>
</feature>
<dbReference type="SUPFAM" id="SSF57016">
    <property type="entry name" value="Plant lectins/antimicrobial peptides"/>
    <property type="match status" value="5"/>
</dbReference>
<keyword evidence="4" id="KW-0732">Signal</keyword>
<evidence type="ECO:0000313" key="6">
    <source>
        <dbReference type="EMBL" id="KAJ1927488.1"/>
    </source>
</evidence>
<dbReference type="OrthoDB" id="1193027at2759"/>
<feature type="signal peptide" evidence="4">
    <location>
        <begin position="1"/>
        <end position="21"/>
    </location>
</feature>
<dbReference type="PROSITE" id="PS50941">
    <property type="entry name" value="CHIT_BIND_I_2"/>
    <property type="match status" value="5"/>
</dbReference>
<dbReference type="AlphaFoldDB" id="A0A9W8AEB0"/>
<feature type="domain" description="Chitin-binding type-1" evidence="5">
    <location>
        <begin position="223"/>
        <end position="262"/>
    </location>
</feature>
<proteinExistence type="predicted"/>
<evidence type="ECO:0000313" key="7">
    <source>
        <dbReference type="Proteomes" id="UP001150569"/>
    </source>
</evidence>
<evidence type="ECO:0000259" key="5">
    <source>
        <dbReference type="PROSITE" id="PS50941"/>
    </source>
</evidence>
<feature type="disulfide bond" evidence="3">
    <location>
        <begin position="170"/>
        <end position="182"/>
    </location>
</feature>
<dbReference type="PANTHER" id="PTHR47849:SF8">
    <property type="entry name" value="LECTIN"/>
    <property type="match status" value="1"/>
</dbReference>
<reference evidence="6" key="1">
    <citation type="submission" date="2022-07" db="EMBL/GenBank/DDBJ databases">
        <title>Phylogenomic reconstructions and comparative analyses of Kickxellomycotina fungi.</title>
        <authorList>
            <person name="Reynolds N.K."/>
            <person name="Stajich J.E."/>
            <person name="Barry K."/>
            <person name="Grigoriev I.V."/>
            <person name="Crous P."/>
            <person name="Smith M.E."/>
        </authorList>
    </citation>
    <scope>NUCLEOTIDE SEQUENCE</scope>
    <source>
        <strain evidence="6">RSA 861</strain>
    </source>
</reference>
<dbReference type="FunFam" id="3.30.60.10:FF:000006">
    <property type="entry name" value="Agglutinin isolectin 1"/>
    <property type="match status" value="1"/>
</dbReference>
<feature type="disulfide bond" evidence="3">
    <location>
        <begin position="72"/>
        <end position="84"/>
    </location>
</feature>
<feature type="domain" description="Chitin-binding type-1" evidence="5">
    <location>
        <begin position="161"/>
        <end position="200"/>
    </location>
</feature>
<dbReference type="Gene3D" id="3.30.60.10">
    <property type="entry name" value="Endochitinase-like"/>
    <property type="match status" value="5"/>
</dbReference>
<feature type="disulfide bond" evidence="3">
    <location>
        <begin position="31"/>
        <end position="43"/>
    </location>
</feature>
<keyword evidence="1 3" id="KW-0147">Chitin-binding</keyword>
<feature type="domain" description="Chitin-binding type-1" evidence="5">
    <location>
        <begin position="22"/>
        <end position="61"/>
    </location>
</feature>
<feature type="disulfide bond" evidence="3">
    <location>
        <begin position="175"/>
        <end position="189"/>
    </location>
</feature>
<feature type="domain" description="Chitin-binding type-1" evidence="5">
    <location>
        <begin position="63"/>
        <end position="102"/>
    </location>
</feature>